<comment type="caution">
    <text evidence="5">The sequence shown here is derived from an EMBL/GenBank/DDBJ whole genome shotgun (WGS) entry which is preliminary data.</text>
</comment>
<dbReference type="PANTHER" id="PTHR24276">
    <property type="entry name" value="POLYSERASE-RELATED"/>
    <property type="match status" value="1"/>
</dbReference>
<keyword evidence="5" id="KW-0378">Hydrolase</keyword>
<dbReference type="CDD" id="cd00190">
    <property type="entry name" value="Tryp_SPc"/>
    <property type="match status" value="1"/>
</dbReference>
<name>A0ABN1QFY2_9ACTN</name>
<reference evidence="5 6" key="1">
    <citation type="journal article" date="2019" name="Int. J. Syst. Evol. Microbiol.">
        <title>The Global Catalogue of Microorganisms (GCM) 10K type strain sequencing project: providing services to taxonomists for standard genome sequencing and annotation.</title>
        <authorList>
            <consortium name="The Broad Institute Genomics Platform"/>
            <consortium name="The Broad Institute Genome Sequencing Center for Infectious Disease"/>
            <person name="Wu L."/>
            <person name="Ma J."/>
        </authorList>
    </citation>
    <scope>NUCLEOTIDE SEQUENCE [LARGE SCALE GENOMIC DNA]</scope>
    <source>
        <strain evidence="5 6">JCM 10696</strain>
    </source>
</reference>
<dbReference type="InterPro" id="IPR001254">
    <property type="entry name" value="Trypsin_dom"/>
</dbReference>
<dbReference type="GO" id="GO:0008233">
    <property type="term" value="F:peptidase activity"/>
    <property type="evidence" value="ECO:0007669"/>
    <property type="project" value="UniProtKB-KW"/>
</dbReference>
<keyword evidence="6" id="KW-1185">Reference proteome</keyword>
<evidence type="ECO:0000256" key="1">
    <source>
        <dbReference type="ARBA" id="ARBA00007664"/>
    </source>
</evidence>
<dbReference type="RefSeq" id="WP_344237803.1">
    <property type="nucleotide sequence ID" value="NZ_BAAAHH010000003.1"/>
</dbReference>
<sequence>MRFTTPLIALLALPLVLSATPASAVAGGTTVKATSYPWLGALHSQAGFFRSGGHFCSGVLVRADKVLTVARCARQFKFTPGRLEVTFGRTDVKKKNGTTYRVKKIWVHPGHRLADLDGLEVPRNDLAVLTLAKKVKKTKPVKLGDVTGTRGFVLGWGATGETALRNTRLRRAPVPLVDENACRAAYGNVLDSGMTCAGSNDAAACRYDEGGPLVVRVKAGSRMEDRVAGLASWARGCARAGSPGVYTDVSAFRDILKKRL</sequence>
<dbReference type="SMART" id="SM00020">
    <property type="entry name" value="Tryp_SPc"/>
    <property type="match status" value="1"/>
</dbReference>
<dbReference type="InterPro" id="IPR001314">
    <property type="entry name" value="Peptidase_S1A"/>
</dbReference>
<dbReference type="PROSITE" id="PS50240">
    <property type="entry name" value="TRYPSIN_DOM"/>
    <property type="match status" value="1"/>
</dbReference>
<evidence type="ECO:0000313" key="5">
    <source>
        <dbReference type="EMBL" id="GAA0942160.1"/>
    </source>
</evidence>
<dbReference type="EMBL" id="BAAAHH010000003">
    <property type="protein sequence ID" value="GAA0942160.1"/>
    <property type="molecule type" value="Genomic_DNA"/>
</dbReference>
<comment type="similarity">
    <text evidence="1">Belongs to the peptidase S1 family.</text>
</comment>
<dbReference type="GO" id="GO:0006508">
    <property type="term" value="P:proteolysis"/>
    <property type="evidence" value="ECO:0007669"/>
    <property type="project" value="UniProtKB-KW"/>
</dbReference>
<dbReference type="InterPro" id="IPR009003">
    <property type="entry name" value="Peptidase_S1_PA"/>
</dbReference>
<dbReference type="InterPro" id="IPR050430">
    <property type="entry name" value="Peptidase_S1"/>
</dbReference>
<organism evidence="5 6">
    <name type="scientific">Actinocorallia libanotica</name>
    <dbReference type="NCBI Taxonomy" id="46162"/>
    <lineage>
        <taxon>Bacteria</taxon>
        <taxon>Bacillati</taxon>
        <taxon>Actinomycetota</taxon>
        <taxon>Actinomycetes</taxon>
        <taxon>Streptosporangiales</taxon>
        <taxon>Thermomonosporaceae</taxon>
        <taxon>Actinocorallia</taxon>
    </lineage>
</organism>
<feature type="chain" id="PRO_5045948136" evidence="3">
    <location>
        <begin position="25"/>
        <end position="260"/>
    </location>
</feature>
<proteinExistence type="inferred from homology"/>
<evidence type="ECO:0000259" key="4">
    <source>
        <dbReference type="PROSITE" id="PS50240"/>
    </source>
</evidence>
<feature type="domain" description="Peptidase S1" evidence="4">
    <location>
        <begin position="25"/>
        <end position="260"/>
    </location>
</feature>
<gene>
    <name evidence="5" type="ORF">GCM10009550_13160</name>
</gene>
<feature type="signal peptide" evidence="3">
    <location>
        <begin position="1"/>
        <end position="24"/>
    </location>
</feature>
<keyword evidence="3" id="KW-0732">Signal</keyword>
<evidence type="ECO:0000313" key="6">
    <source>
        <dbReference type="Proteomes" id="UP001500665"/>
    </source>
</evidence>
<keyword evidence="2" id="KW-1015">Disulfide bond</keyword>
<dbReference type="InterPro" id="IPR043504">
    <property type="entry name" value="Peptidase_S1_PA_chymotrypsin"/>
</dbReference>
<evidence type="ECO:0000256" key="3">
    <source>
        <dbReference type="SAM" id="SignalP"/>
    </source>
</evidence>
<dbReference type="PRINTS" id="PR00722">
    <property type="entry name" value="CHYMOTRYPSIN"/>
</dbReference>
<accession>A0ABN1QFY2</accession>
<keyword evidence="5" id="KW-0645">Protease</keyword>
<dbReference type="Gene3D" id="2.40.10.10">
    <property type="entry name" value="Trypsin-like serine proteases"/>
    <property type="match status" value="1"/>
</dbReference>
<dbReference type="Proteomes" id="UP001500665">
    <property type="component" value="Unassembled WGS sequence"/>
</dbReference>
<evidence type="ECO:0000256" key="2">
    <source>
        <dbReference type="ARBA" id="ARBA00023157"/>
    </source>
</evidence>
<dbReference type="Pfam" id="PF00089">
    <property type="entry name" value="Trypsin"/>
    <property type="match status" value="1"/>
</dbReference>
<dbReference type="PANTHER" id="PTHR24276:SF98">
    <property type="entry name" value="FI18310P1-RELATED"/>
    <property type="match status" value="1"/>
</dbReference>
<dbReference type="SUPFAM" id="SSF50494">
    <property type="entry name" value="Trypsin-like serine proteases"/>
    <property type="match status" value="1"/>
</dbReference>
<protein>
    <submittedName>
        <fullName evidence="5">Serine protease</fullName>
    </submittedName>
</protein>